<organism evidence="2 3">
    <name type="scientific">Sinisalibacter aestuarii</name>
    <dbReference type="NCBI Taxonomy" id="2949426"/>
    <lineage>
        <taxon>Bacteria</taxon>
        <taxon>Pseudomonadati</taxon>
        <taxon>Pseudomonadota</taxon>
        <taxon>Alphaproteobacteria</taxon>
        <taxon>Rhodobacterales</taxon>
        <taxon>Roseobacteraceae</taxon>
        <taxon>Sinisalibacter</taxon>
    </lineage>
</organism>
<keyword evidence="3" id="KW-1185">Reference proteome</keyword>
<accession>A0ABQ5LP93</accession>
<feature type="region of interest" description="Disordered" evidence="1">
    <location>
        <begin position="1"/>
        <end position="22"/>
    </location>
</feature>
<dbReference type="Proteomes" id="UP001144205">
    <property type="component" value="Unassembled WGS sequence"/>
</dbReference>
<evidence type="ECO:0000256" key="1">
    <source>
        <dbReference type="SAM" id="MobiDB-lite"/>
    </source>
</evidence>
<protein>
    <submittedName>
        <fullName evidence="2">Uncharacterized protein</fullName>
    </submittedName>
</protein>
<name>A0ABQ5LP93_9RHOB</name>
<sequence length="84" mass="9172">MWTNFSKIAPDSGRNPPPRALIPPVLPPIHPIHPGWLHLNRPIQPHESASFARFRAGIGPGRGESGALAPIFRQRSPKNRSGSV</sequence>
<reference evidence="2" key="1">
    <citation type="journal article" date="2023" name="Int. J. Syst. Evol. Microbiol.">
        <title>Sinisalibacter aestuarii sp. nov., isolated from estuarine sediment of the Arakawa River.</title>
        <authorList>
            <person name="Arafat S.T."/>
            <person name="Hirano S."/>
            <person name="Sato A."/>
            <person name="Takeuchi K."/>
            <person name="Yasuda T."/>
            <person name="Terahara T."/>
            <person name="Hamada M."/>
            <person name="Kobayashi T."/>
        </authorList>
    </citation>
    <scope>NUCLEOTIDE SEQUENCE</scope>
    <source>
        <strain evidence="2">B-399</strain>
    </source>
</reference>
<evidence type="ECO:0000313" key="2">
    <source>
        <dbReference type="EMBL" id="GKY86825.1"/>
    </source>
</evidence>
<feature type="region of interest" description="Disordered" evidence="1">
    <location>
        <begin position="55"/>
        <end position="84"/>
    </location>
</feature>
<evidence type="ECO:0000313" key="3">
    <source>
        <dbReference type="Proteomes" id="UP001144205"/>
    </source>
</evidence>
<dbReference type="EMBL" id="BROH01000001">
    <property type="protein sequence ID" value="GKY86825.1"/>
    <property type="molecule type" value="Genomic_DNA"/>
</dbReference>
<comment type="caution">
    <text evidence="2">The sequence shown here is derived from an EMBL/GenBank/DDBJ whole genome shotgun (WGS) entry which is preliminary data.</text>
</comment>
<gene>
    <name evidence="2" type="ORF">STA1M1_06940</name>
</gene>
<proteinExistence type="predicted"/>